<sequence>MQGLTVPVPFGIAEHFSTAPPAGGAVDVPQQQPIPVHLVVVTKALSGRRPRSRGCIGHTVSVGR</sequence>
<dbReference type="Proteomes" id="UP000501191">
    <property type="component" value="Segment"/>
</dbReference>
<reference evidence="1 2" key="1">
    <citation type="journal article" date="2020" name="PLoS ONE">
        <title>Weirdo19ES is a novel singleton mycobacteriophage that selects for glycolipid deficient phage-resistant M. smegmatis mutants.</title>
        <authorList>
            <person name="Suarez C.A."/>
            <person name="Franceschelli J.J."/>
            <person name="Tasselli S.E."/>
            <person name="Morbidoni H.R."/>
        </authorList>
    </citation>
    <scope>NUCLEOTIDE SEQUENCE [LARGE SCALE GENOMIC DNA]</scope>
</reference>
<organism evidence="1 2">
    <name type="scientific">Mycobacterium phage Weirdo19</name>
    <dbReference type="NCBI Taxonomy" id="2601610"/>
    <lineage>
        <taxon>Viruses</taxon>
        <taxon>Duplodnaviria</taxon>
        <taxon>Heunggongvirae</taxon>
        <taxon>Uroviricota</taxon>
        <taxon>Caudoviricetes</taxon>
        <taxon>Rosariovirus</taxon>
        <taxon>Rosariovirus Weirdo19ES</taxon>
    </lineage>
</organism>
<evidence type="ECO:0000313" key="2">
    <source>
        <dbReference type="Proteomes" id="UP000501191"/>
    </source>
</evidence>
<accession>A0A6M2YSU4</accession>
<proteinExistence type="predicted"/>
<protein>
    <submittedName>
        <fullName evidence="1">Uncharacterized protein</fullName>
    </submittedName>
</protein>
<dbReference type="EMBL" id="MN103533">
    <property type="protein sequence ID" value="QEA10845.1"/>
    <property type="molecule type" value="Genomic_DNA"/>
</dbReference>
<keyword evidence="2" id="KW-1185">Reference proteome</keyword>
<dbReference type="KEGG" id="vg:63911513"/>
<name>A0A6M2YSU4_9CAUD</name>
<dbReference type="RefSeq" id="YP_010050778.1">
    <property type="nucleotide sequence ID" value="NC_054433.1"/>
</dbReference>
<evidence type="ECO:0000313" key="1">
    <source>
        <dbReference type="EMBL" id="QEA10845.1"/>
    </source>
</evidence>
<dbReference type="GeneID" id="63911513"/>